<dbReference type="EMBL" id="JAVDYF010000001">
    <property type="protein sequence ID" value="MDR7355463.1"/>
    <property type="molecule type" value="Genomic_DNA"/>
</dbReference>
<dbReference type="InterPro" id="IPR004007">
    <property type="entry name" value="DhaL_dom"/>
</dbReference>
<dbReference type="InterPro" id="IPR036117">
    <property type="entry name" value="DhaL_dom_sf"/>
</dbReference>
<dbReference type="Proteomes" id="UP001183619">
    <property type="component" value="Unassembled WGS sequence"/>
</dbReference>
<dbReference type="NCBIfam" id="TIGR03599">
    <property type="entry name" value="YloV"/>
    <property type="match status" value="1"/>
</dbReference>
<dbReference type="RefSeq" id="WP_277104102.1">
    <property type="nucleotide sequence ID" value="NZ_BAAAJS010000001.1"/>
</dbReference>
<reference evidence="2 3" key="1">
    <citation type="submission" date="2023-07" db="EMBL/GenBank/DDBJ databases">
        <title>Sequencing the genomes of 1000 actinobacteria strains.</title>
        <authorList>
            <person name="Klenk H.-P."/>
        </authorList>
    </citation>
    <scope>NUCLEOTIDE SEQUENCE [LARGE SCALE GENOMIC DNA]</scope>
    <source>
        <strain evidence="2 3">DSM 44508</strain>
    </source>
</reference>
<protein>
    <submittedName>
        <fullName evidence="2">DAK2 domain fusion protein YloV</fullName>
    </submittedName>
</protein>
<name>A0ABU2BA47_9CORY</name>
<dbReference type="Pfam" id="PF13684">
    <property type="entry name" value="FakA-like_C"/>
    <property type="match status" value="1"/>
</dbReference>
<dbReference type="PROSITE" id="PS51480">
    <property type="entry name" value="DHAL"/>
    <property type="match status" value="1"/>
</dbReference>
<organism evidence="2 3">
    <name type="scientific">Corynebacterium felinum</name>
    <dbReference type="NCBI Taxonomy" id="131318"/>
    <lineage>
        <taxon>Bacteria</taxon>
        <taxon>Bacillati</taxon>
        <taxon>Actinomycetota</taxon>
        <taxon>Actinomycetes</taxon>
        <taxon>Mycobacteriales</taxon>
        <taxon>Corynebacteriaceae</taxon>
        <taxon>Corynebacterium</taxon>
    </lineage>
</organism>
<evidence type="ECO:0000313" key="3">
    <source>
        <dbReference type="Proteomes" id="UP001183619"/>
    </source>
</evidence>
<keyword evidence="3" id="KW-1185">Reference proteome</keyword>
<evidence type="ECO:0000259" key="1">
    <source>
        <dbReference type="PROSITE" id="PS51480"/>
    </source>
</evidence>
<dbReference type="InterPro" id="IPR019986">
    <property type="entry name" value="YloV-like"/>
</dbReference>
<dbReference type="SMART" id="SM01120">
    <property type="entry name" value="Dak2"/>
    <property type="match status" value="1"/>
</dbReference>
<dbReference type="InterPro" id="IPR050270">
    <property type="entry name" value="DegV_domain_contain"/>
</dbReference>
<dbReference type="InterPro" id="IPR048394">
    <property type="entry name" value="FakA-like_M"/>
</dbReference>
<dbReference type="PANTHER" id="PTHR33434:SF4">
    <property type="entry name" value="PHOSPHATASE PROTEIN"/>
    <property type="match status" value="1"/>
</dbReference>
<dbReference type="Pfam" id="PF02734">
    <property type="entry name" value="Dak2"/>
    <property type="match status" value="1"/>
</dbReference>
<dbReference type="Pfam" id="PF21645">
    <property type="entry name" value="FakA-like_M"/>
    <property type="match status" value="1"/>
</dbReference>
<dbReference type="InterPro" id="IPR033470">
    <property type="entry name" value="FakA-like_C"/>
</dbReference>
<dbReference type="SUPFAM" id="SSF101473">
    <property type="entry name" value="DhaL-like"/>
    <property type="match status" value="1"/>
</dbReference>
<accession>A0ABU2BA47</accession>
<dbReference type="SMART" id="SM01121">
    <property type="entry name" value="Dak1_2"/>
    <property type="match status" value="1"/>
</dbReference>
<dbReference type="PANTHER" id="PTHR33434">
    <property type="entry name" value="DEGV DOMAIN-CONTAINING PROTEIN DR_1986-RELATED"/>
    <property type="match status" value="1"/>
</dbReference>
<sequence length="571" mass="59711">MPKQYLDAHDLTGWARRVVAELEARRTEINALNVFPVPDSDTGSNMAYTMAAALREVDKLGETSDVSAVAAALASGSVRGARGNSGVVLSQVLRGLAHCAMSGRIDGESIRQSLAAGYNFVVKAITEPVEGTVITVLRAASIAADQAETSLLIDVVSQAADAARVALAKTPSQLQALRDAGVVDAGGRGLVILLDALVAEVEGRARDFTPPPVAGSVDMFGSITGARVVGQEVSVARVDRSFGQPEKLAEIVSHSASLPQAEKPAAGSGRDYLEVMFFIEHADLARVRSELQHLGDSFIVAELNAGTGHPTAATVHIHTRMAGKVIEKAFSLGQVSNLNLEVLPDRVEAEVFQGRCVVAVTPPGFLAQLYRDAGAHVVEFSGSDERDIVREVVATARATGRAEIIFLPNGILTKFQLTSVERSSQAFEQSMTILATGSLVKGLASLSVHDPQQPLAVDAYAMLEVAAAMRTARVVPAGKAKLTQAGPCGKDDVLAVTESETLAVAESVGDAVVAACRSLLASGGEQVTIVVDESCADDVDCQWVRAGLPKHVDVVMYPATGLGVLAEIGVE</sequence>
<dbReference type="Gene3D" id="1.25.40.340">
    <property type="match status" value="1"/>
</dbReference>
<gene>
    <name evidence="2" type="ORF">J2S37_002001</name>
</gene>
<comment type="caution">
    <text evidence="2">The sequence shown here is derived from an EMBL/GenBank/DDBJ whole genome shotgun (WGS) entry which is preliminary data.</text>
</comment>
<proteinExistence type="predicted"/>
<evidence type="ECO:0000313" key="2">
    <source>
        <dbReference type="EMBL" id="MDR7355463.1"/>
    </source>
</evidence>
<feature type="domain" description="DhaL" evidence="1">
    <location>
        <begin position="9"/>
        <end position="199"/>
    </location>
</feature>